<evidence type="ECO:0000313" key="2">
    <source>
        <dbReference type="Proteomes" id="UP000192980"/>
    </source>
</evidence>
<proteinExistence type="predicted"/>
<dbReference type="InterPro" id="IPR007272">
    <property type="entry name" value="Sulf_transp_TsuA/YedE"/>
</dbReference>
<protein>
    <submittedName>
        <fullName evidence="1">Uncharacterized protein</fullName>
    </submittedName>
</protein>
<accession>A0A1X7J0D2</accession>
<dbReference type="STRING" id="561061.SAMN05660862_1304"/>
<dbReference type="Proteomes" id="UP000192980">
    <property type="component" value="Unassembled WGS sequence"/>
</dbReference>
<dbReference type="OrthoDB" id="9790409at2"/>
<gene>
    <name evidence="1" type="ORF">SAMN05660862_1304</name>
</gene>
<dbReference type="AlphaFoldDB" id="A0A1X7J0D2"/>
<evidence type="ECO:0000313" key="1">
    <source>
        <dbReference type="EMBL" id="SMG20906.1"/>
    </source>
</evidence>
<dbReference type="Pfam" id="PF04143">
    <property type="entry name" value="Sulf_transp"/>
    <property type="match status" value="1"/>
</dbReference>
<organism evidence="1 2">
    <name type="scientific">Sphingobacterium psychroaquaticum</name>
    <dbReference type="NCBI Taxonomy" id="561061"/>
    <lineage>
        <taxon>Bacteria</taxon>
        <taxon>Pseudomonadati</taxon>
        <taxon>Bacteroidota</taxon>
        <taxon>Sphingobacteriia</taxon>
        <taxon>Sphingobacteriales</taxon>
        <taxon>Sphingobacteriaceae</taxon>
        <taxon>Sphingobacterium</taxon>
    </lineage>
</organism>
<reference evidence="1 2" key="1">
    <citation type="submission" date="2017-04" db="EMBL/GenBank/DDBJ databases">
        <authorList>
            <person name="Afonso C.L."/>
            <person name="Miller P.J."/>
            <person name="Scott M.A."/>
            <person name="Spackman E."/>
            <person name="Goraichik I."/>
            <person name="Dimitrov K.M."/>
            <person name="Suarez D.L."/>
            <person name="Swayne D.E."/>
        </authorList>
    </citation>
    <scope>NUCLEOTIDE SEQUENCE [LARGE SCALE GENOMIC DNA]</scope>
    <source>
        <strain evidence="1 2">DSM 22418</strain>
    </source>
</reference>
<sequence>MKRLIYILLGVLFGMAMYKAEAASWFRIYEMFNFQSIHMYGFIATALLIGVIGIQWMKRSGAKDIDGQVITIKPKSKTIPRYLIGGIFFGMGWALVGACPGPVFVLIGAGVFPMLVVAIFALAGTYLYGMLKDKLPH</sequence>
<dbReference type="EMBL" id="FXAU01000002">
    <property type="protein sequence ID" value="SMG20906.1"/>
    <property type="molecule type" value="Genomic_DNA"/>
</dbReference>
<keyword evidence="2" id="KW-1185">Reference proteome</keyword>
<dbReference type="RefSeq" id="WP_085472164.1">
    <property type="nucleotide sequence ID" value="NZ_CP038029.1"/>
</dbReference>
<name>A0A1X7J0D2_9SPHI</name>